<sequence>MPKAIPISQIVRILPGVLAAAGSAVYLNGFILSQSARLPTGQAVPFADADDVGAYTGPQSIEAQMATIYFRGFQNCTRTPGQLYLAQYNEEPVSAWVRGASLAAMSLDELKQVSGPLAITVSGVDHSAEIDLSAVTSFSDAAQTLSTELGLAVTFDSLSQALVVTDVTTGAASTIAAATGAAATALGLDAASGTTVSQGADAADPQTFMANLIANVTQNWALFATTWEPKTADKIAFSKWANSTDQRFAYVGFDSDPQAKVAGSTSTWGYAVKYANMDGSVPLCGDYTHAAFVLGFAASLDFDRLNGRTTLAFRMQSGLLPSVKNGSDALALKANGYNFYGAYANATTQWNFVYGGTISGQWAWLDSFLNQIWMNANLQLAMVQLLIGVGSLPYNTQGYSMVDAACMDPIAKAVNYGAIRTGIPLSESEKAQIQNMLGFDASTTIEAKGFYLHIAPATADIRARRGSPSMTLFYTDGESIQELDLASICVV</sequence>
<dbReference type="STRING" id="157910.SAMN05445850_3132"/>
<dbReference type="Pfam" id="PF11863">
    <property type="entry name" value="DUF3383"/>
    <property type="match status" value="1"/>
</dbReference>
<dbReference type="Proteomes" id="UP000199365">
    <property type="component" value="Unassembled WGS sequence"/>
</dbReference>
<dbReference type="InterPro" id="IPR021808">
    <property type="entry name" value="DUF3383"/>
</dbReference>
<gene>
    <name evidence="1" type="ORF">SAMN05445850_3132</name>
</gene>
<accession>A0A1H1GWV4</accession>
<dbReference type="AlphaFoldDB" id="A0A1H1GWV4"/>
<dbReference type="EMBL" id="FNKX01000001">
    <property type="protein sequence ID" value="SDR17674.1"/>
    <property type="molecule type" value="Genomic_DNA"/>
</dbReference>
<reference evidence="2" key="1">
    <citation type="submission" date="2016-10" db="EMBL/GenBank/DDBJ databases">
        <authorList>
            <person name="Varghese N."/>
            <person name="Submissions S."/>
        </authorList>
    </citation>
    <scope>NUCLEOTIDE SEQUENCE [LARGE SCALE GENOMIC DNA]</scope>
    <source>
        <strain evidence="2">DUS833</strain>
    </source>
</reference>
<evidence type="ECO:0000313" key="1">
    <source>
        <dbReference type="EMBL" id="SDR17674.1"/>
    </source>
</evidence>
<evidence type="ECO:0008006" key="3">
    <source>
        <dbReference type="Google" id="ProtNLM"/>
    </source>
</evidence>
<name>A0A1H1GWV4_9BURK</name>
<evidence type="ECO:0000313" key="2">
    <source>
        <dbReference type="Proteomes" id="UP000199365"/>
    </source>
</evidence>
<keyword evidence="2" id="KW-1185">Reference proteome</keyword>
<dbReference type="RefSeq" id="WP_090804452.1">
    <property type="nucleotide sequence ID" value="NZ_FNKX01000001.1"/>
</dbReference>
<protein>
    <recommendedName>
        <fullName evidence="3">DUF3383 domain-containing protein</fullName>
    </recommendedName>
</protein>
<proteinExistence type="predicted"/>
<organism evidence="1 2">
    <name type="scientific">Paraburkholderia tuberum</name>
    <dbReference type="NCBI Taxonomy" id="157910"/>
    <lineage>
        <taxon>Bacteria</taxon>
        <taxon>Pseudomonadati</taxon>
        <taxon>Pseudomonadota</taxon>
        <taxon>Betaproteobacteria</taxon>
        <taxon>Burkholderiales</taxon>
        <taxon>Burkholderiaceae</taxon>
        <taxon>Paraburkholderia</taxon>
    </lineage>
</organism>